<feature type="domain" description="Helicase ATP-binding" evidence="12">
    <location>
        <begin position="296"/>
        <end position="456"/>
    </location>
</feature>
<dbReference type="NCBIfam" id="TIGR00348">
    <property type="entry name" value="hsdR"/>
    <property type="match status" value="1"/>
</dbReference>
<evidence type="ECO:0000256" key="2">
    <source>
        <dbReference type="ARBA" id="ARBA00008598"/>
    </source>
</evidence>
<keyword evidence="6" id="KW-0255">Endonuclease</keyword>
<dbReference type="Gene3D" id="3.40.50.300">
    <property type="entry name" value="P-loop containing nucleotide triphosphate hydrolases"/>
    <property type="match status" value="2"/>
</dbReference>
<keyword evidence="11" id="KW-0175">Coiled coil</keyword>
<dbReference type="CDD" id="cd18030">
    <property type="entry name" value="DEXHc_RE_I_HsdR"/>
    <property type="match status" value="1"/>
</dbReference>
<keyword evidence="5 10" id="KW-0680">Restriction system</keyword>
<dbReference type="InterPro" id="IPR004473">
    <property type="entry name" value="Restrct_endonuc_typeI_HsdR"/>
</dbReference>
<protein>
    <recommendedName>
        <fullName evidence="10">Type I restriction enzyme endonuclease subunit</fullName>
        <shortName evidence="10">R protein</shortName>
        <ecNumber evidence="10">3.1.21.3</ecNumber>
    </recommendedName>
</protein>
<feature type="coiled-coil region" evidence="11">
    <location>
        <begin position="683"/>
        <end position="710"/>
    </location>
</feature>
<dbReference type="InterPro" id="IPR007409">
    <property type="entry name" value="Restrct_endonuc_type1_HsdR_N"/>
</dbReference>
<evidence type="ECO:0000256" key="10">
    <source>
        <dbReference type="RuleBase" id="RU364115"/>
    </source>
</evidence>
<comment type="subunit">
    <text evidence="10">The type I restriction/modification system is composed of three polypeptides R, M and S.</text>
</comment>
<dbReference type="InterPro" id="IPR040980">
    <property type="entry name" value="SWI2_SNF2"/>
</dbReference>
<evidence type="ECO:0000256" key="5">
    <source>
        <dbReference type="ARBA" id="ARBA00022747"/>
    </source>
</evidence>
<dbReference type="InterPro" id="IPR014001">
    <property type="entry name" value="Helicase_ATP-bd"/>
</dbReference>
<comment type="caution">
    <text evidence="13">The sequence shown here is derived from an EMBL/GenBank/DDBJ whole genome shotgun (WGS) entry which is preliminary data.</text>
</comment>
<evidence type="ECO:0000256" key="11">
    <source>
        <dbReference type="SAM" id="Coils"/>
    </source>
</evidence>
<dbReference type="EMBL" id="CAKLPX010000001">
    <property type="protein sequence ID" value="CAH0990039.1"/>
    <property type="molecule type" value="Genomic_DNA"/>
</dbReference>
<dbReference type="Pfam" id="PF22679">
    <property type="entry name" value="T1R_D3-like"/>
    <property type="match status" value="1"/>
</dbReference>
<keyword evidence="9 10" id="KW-0238">DNA-binding</keyword>
<keyword evidence="14" id="KW-1185">Reference proteome</keyword>
<dbReference type="Gene3D" id="3.90.1570.50">
    <property type="match status" value="1"/>
</dbReference>
<comment type="similarity">
    <text evidence="2 10">Belongs to the HsdR family.</text>
</comment>
<evidence type="ECO:0000256" key="4">
    <source>
        <dbReference type="ARBA" id="ARBA00022741"/>
    </source>
</evidence>
<dbReference type="Pfam" id="PF18766">
    <property type="entry name" value="SWI2_SNF2"/>
    <property type="match status" value="1"/>
</dbReference>
<evidence type="ECO:0000259" key="12">
    <source>
        <dbReference type="PROSITE" id="PS51192"/>
    </source>
</evidence>
<dbReference type="PROSITE" id="PS51192">
    <property type="entry name" value="HELICASE_ATP_BIND_1"/>
    <property type="match status" value="1"/>
</dbReference>
<evidence type="ECO:0000256" key="1">
    <source>
        <dbReference type="ARBA" id="ARBA00000851"/>
    </source>
</evidence>
<evidence type="ECO:0000313" key="14">
    <source>
        <dbReference type="Proteomes" id="UP000838100"/>
    </source>
</evidence>
<keyword evidence="3" id="KW-0540">Nuclease</keyword>
<keyword evidence="4 10" id="KW-0547">Nucleotide-binding</keyword>
<evidence type="ECO:0000256" key="7">
    <source>
        <dbReference type="ARBA" id="ARBA00022801"/>
    </source>
</evidence>
<evidence type="ECO:0000313" key="13">
    <source>
        <dbReference type="EMBL" id="CAH0990039.1"/>
    </source>
</evidence>
<accession>A0ABM9AA91</accession>
<dbReference type="Proteomes" id="UP000838100">
    <property type="component" value="Unassembled WGS sequence"/>
</dbReference>
<comment type="catalytic activity">
    <reaction evidence="1 10">
        <text>Endonucleolytic cleavage of DNA to give random double-stranded fragments with terminal 5'-phosphates, ATP is simultaneously hydrolyzed.</text>
        <dbReference type="EC" id="3.1.21.3"/>
    </reaction>
</comment>
<dbReference type="SUPFAM" id="SSF52540">
    <property type="entry name" value="P-loop containing nucleoside triphosphate hydrolases"/>
    <property type="match status" value="2"/>
</dbReference>
<sequence length="989" mass="111966">MSFTELNSVEHYIINQLTGVNLNIGHVAEAPIQPCGAEWQFQSPEQLGRGVNEVLVESQVKEALLRLNPEIQAKPELADEVIYKLRAILISVNQIGLVKANEEFFLWLTGEKTMPFGENNRHVPVRLIDFENLTNNQYVITNQYRIHHRETKIPDIVMMINGIPVVVGEAKTPIRSSISWLDGAHEVHNIYENAVPQLFVPNILSFATEGKELFYGAIRCPLEFWAPWRLENDDNQVAKSLGLGEVGKELKDLLKPARLLDIMCNFSLFTSNKKKQRMKVIPRFQQYEGANKIVERVIEGKVKKGLIWHFQGSGKSLLMVFAAQKLRREAALKSPTVIVLVDRTDLDTQITGTFNAADVANVESTESIKDLQKMLERDTRKIIISMIHKFRDAKPDMNTRDNIIVLVDEAHRTQEGDLGRQMRAALPNAFLFGLTGTPVNKADKNTFWAFGAEEDQGGYMSRYTFHDSIRDEATLPLHFEPRLVDVHVDKEALDKAFAEFKESAALTDEEADALNQKSAKMAAFLKAPERVAKIAEDIAVHFMEKVDPQGFKAMIVTPDRHACVQYKEALDEHFPESASKVVISTTANDDFDFKQKWGVDKSQQEKIVDEFNDATSELKFIIVTAKLLTGFDAPICQTMYLDKSIKDHTLLQAICRTNRLYPNKTFGCIVDYFGVFDDAAKALEFDEESVQQVITNLAELREKLPQAMRDALAHFAGVDRSLEGFEGLEAAQNAINDDKKKDAFAADFKFLAKLWESLSPDNMLDIYNEDYKWLAQVYESVKPASDNIGKLLWMTLGAQTTQLIHDNVHVGGLHVLDEFVMDADVIEDIFNNPNPSKTKQLEKALIERFKKAGDLPAFKSLSERLEALRDKAEKGLIASIDFVKELCKIAKETVQAEKDLEAAVQEKSPKAALTELFLELKTDQTPAVVERIVEDIDAIVRVVRFPGWQDTSGGEREVQKSLRKALMKYKLHKDQVLFDQAYAYIKEYY</sequence>
<name>A0ABM9AA91_9GAMM</name>
<organism evidence="13 14">
    <name type="scientific">Sinobacterium norvegicum</name>
    <dbReference type="NCBI Taxonomy" id="1641715"/>
    <lineage>
        <taxon>Bacteria</taxon>
        <taxon>Pseudomonadati</taxon>
        <taxon>Pseudomonadota</taxon>
        <taxon>Gammaproteobacteria</taxon>
        <taxon>Cellvibrionales</taxon>
        <taxon>Spongiibacteraceae</taxon>
        <taxon>Sinobacterium</taxon>
    </lineage>
</organism>
<dbReference type="PANTHER" id="PTHR30195:SF15">
    <property type="entry name" value="TYPE I RESTRICTION ENZYME HINDI ENDONUCLEASE SUBUNIT"/>
    <property type="match status" value="1"/>
</dbReference>
<dbReference type="Pfam" id="PF04313">
    <property type="entry name" value="HSDR_N"/>
    <property type="match status" value="1"/>
</dbReference>
<dbReference type="PANTHER" id="PTHR30195">
    <property type="entry name" value="TYPE I SITE-SPECIFIC DEOXYRIBONUCLEASE PROTEIN SUBUNIT M AND R"/>
    <property type="match status" value="1"/>
</dbReference>
<dbReference type="InterPro" id="IPR055180">
    <property type="entry name" value="HsdR_RecA-like_helicase_dom_2"/>
</dbReference>
<keyword evidence="7 10" id="KW-0378">Hydrolase</keyword>
<evidence type="ECO:0000256" key="3">
    <source>
        <dbReference type="ARBA" id="ARBA00022722"/>
    </source>
</evidence>
<dbReference type="EC" id="3.1.21.3" evidence="10"/>
<dbReference type="InterPro" id="IPR051268">
    <property type="entry name" value="Type-I_R_enzyme_R_subunit"/>
</dbReference>
<evidence type="ECO:0000256" key="6">
    <source>
        <dbReference type="ARBA" id="ARBA00022759"/>
    </source>
</evidence>
<dbReference type="CDD" id="cd22332">
    <property type="entry name" value="HsdR_N"/>
    <property type="match status" value="1"/>
</dbReference>
<proteinExistence type="inferred from homology"/>
<keyword evidence="8 10" id="KW-0067">ATP-binding</keyword>
<gene>
    <name evidence="13" type="ORF">SIN8267_00122</name>
</gene>
<evidence type="ECO:0000256" key="9">
    <source>
        <dbReference type="ARBA" id="ARBA00023125"/>
    </source>
</evidence>
<dbReference type="SMART" id="SM00487">
    <property type="entry name" value="DEXDc"/>
    <property type="match status" value="1"/>
</dbReference>
<dbReference type="InterPro" id="IPR027417">
    <property type="entry name" value="P-loop_NTPase"/>
</dbReference>
<dbReference type="CDD" id="cd18800">
    <property type="entry name" value="SF2_C_EcoR124I-like"/>
    <property type="match status" value="1"/>
</dbReference>
<dbReference type="RefSeq" id="WP_237442735.1">
    <property type="nucleotide sequence ID" value="NZ_CAKLPX010000001.1"/>
</dbReference>
<evidence type="ECO:0000256" key="8">
    <source>
        <dbReference type="ARBA" id="ARBA00022840"/>
    </source>
</evidence>
<reference evidence="13" key="1">
    <citation type="submission" date="2021-12" db="EMBL/GenBank/DDBJ databases">
        <authorList>
            <person name="Rodrigo-Torres L."/>
            <person name="Arahal R. D."/>
            <person name="Lucena T."/>
        </authorList>
    </citation>
    <scope>NUCLEOTIDE SEQUENCE</scope>
    <source>
        <strain evidence="13">CECT 8267</strain>
    </source>
</reference>
<comment type="function">
    <text evidence="10">Subunit R is required for both nuclease and ATPase activities, but not for modification.</text>
</comment>